<evidence type="ECO:0000313" key="2">
    <source>
        <dbReference type="EMBL" id="GIE02226.1"/>
    </source>
</evidence>
<feature type="transmembrane region" description="Helical" evidence="1">
    <location>
        <begin position="366"/>
        <end position="385"/>
    </location>
</feature>
<evidence type="ECO:0000256" key="1">
    <source>
        <dbReference type="SAM" id="Phobius"/>
    </source>
</evidence>
<accession>A0ABQ3YXE8</accession>
<proteinExistence type="predicted"/>
<organism evidence="2 3">
    <name type="scientific">Paractinoplanes durhamensis</name>
    <dbReference type="NCBI Taxonomy" id="113563"/>
    <lineage>
        <taxon>Bacteria</taxon>
        <taxon>Bacillati</taxon>
        <taxon>Actinomycetota</taxon>
        <taxon>Actinomycetes</taxon>
        <taxon>Micromonosporales</taxon>
        <taxon>Micromonosporaceae</taxon>
        <taxon>Paractinoplanes</taxon>
    </lineage>
</organism>
<keyword evidence="1" id="KW-0472">Membrane</keyword>
<dbReference type="EMBL" id="BOML01000030">
    <property type="protein sequence ID" value="GIE02226.1"/>
    <property type="molecule type" value="Genomic_DNA"/>
</dbReference>
<gene>
    <name evidence="2" type="ORF">Adu01nite_35760</name>
</gene>
<keyword evidence="1" id="KW-1133">Transmembrane helix</keyword>
<sequence length="403" mass="43446">MARVLRLLLAAAISVVALVGAVRLIAPPDHTSSVRRQLTFLRSALEDGAASQAQAQFPEGYFFLYALYGLSHVDIGDLDAARWALSRIDSAEGREPFDAGLTPAYGVFYRGWLNWLRGGILLHEPAATRDPAETAAFERDSADLAAAFDASPTPFLAAYPGQAWPVDSTVAVASLALHDKLVTPAYGPTIERWLSGVRVNLDPATGLMPHTADVDTGLPTAGARGTSQSIIQRFLPEIDPEFGRAQYLRFRDTFLARPLGLGPAVREYPRGTDGPADVDSGPLPLGISLSATVVTVGAAKVQGDEPLADALANFGEVLGVPIDTWHTRRYAFGLVPIGDAFLAWSKSARPWVATAPAAPPATISGWWRLPLLTFFLLMGTGPWLVRAGWRRNRSRRSKIAFRI</sequence>
<reference evidence="2 3" key="1">
    <citation type="submission" date="2021-01" db="EMBL/GenBank/DDBJ databases">
        <title>Whole genome shotgun sequence of Actinoplanes durhamensis NBRC 14914.</title>
        <authorList>
            <person name="Komaki H."/>
            <person name="Tamura T."/>
        </authorList>
    </citation>
    <scope>NUCLEOTIDE SEQUENCE [LARGE SCALE GENOMIC DNA]</scope>
    <source>
        <strain evidence="2 3">NBRC 14914</strain>
    </source>
</reference>
<keyword evidence="3" id="KW-1185">Reference proteome</keyword>
<keyword evidence="1" id="KW-0812">Transmembrane</keyword>
<evidence type="ECO:0000313" key="3">
    <source>
        <dbReference type="Proteomes" id="UP000637628"/>
    </source>
</evidence>
<dbReference type="Proteomes" id="UP000637628">
    <property type="component" value="Unassembled WGS sequence"/>
</dbReference>
<dbReference type="RefSeq" id="WP_203727985.1">
    <property type="nucleotide sequence ID" value="NZ_BAAATX010000001.1"/>
</dbReference>
<comment type="caution">
    <text evidence="2">The sequence shown here is derived from an EMBL/GenBank/DDBJ whole genome shotgun (WGS) entry which is preliminary data.</text>
</comment>
<protein>
    <submittedName>
        <fullName evidence="2">Uncharacterized protein</fullName>
    </submittedName>
</protein>
<name>A0ABQ3YXE8_9ACTN</name>